<sequence length="361" mass="39075">MGKSKGKGSRQIEKKAVEAKRKKAQQLNRQNAKAVLKGAKGKSGASTEKVPPPPPGSPPAASTTVTKPAPPIKSESGVKPCRSCGTVDPKRCPDGTYCIRCWAKVIKGDTCVVCGKAVYFRAPSNQAMEVSVVNLDVYRCHSCNLLCHVECFKPKNMNPKRRKTCPVCMGKAEIYPFPFSTKLPKVYVEAIVAQQKFARDQQRQAELQAKQQAKRQTDKAAPSVKTVTRHVQTTTPVAPAPAAPANTTVATPTSGTWGRPVKVNGSWTGQSLEHFARTPREAHVMQLMSRVVAEDADRVMLSVASHIVKLRSAAETVGQVSGEGESELYHVTRDIVVTAATEIQKRCAELLGHIEQIVSGD</sequence>
<feature type="region of interest" description="Disordered" evidence="1">
    <location>
        <begin position="237"/>
        <end position="257"/>
    </location>
</feature>
<evidence type="ECO:0000313" key="2">
    <source>
        <dbReference type="EMBL" id="KAG9391798.1"/>
    </source>
</evidence>
<comment type="caution">
    <text evidence="2">The sequence shown here is derived from an EMBL/GenBank/DDBJ whole genome shotgun (WGS) entry which is preliminary data.</text>
</comment>
<dbReference type="AlphaFoldDB" id="A0A8J6AR49"/>
<feature type="compositionally biased region" description="Low complexity" evidence="1">
    <location>
        <begin position="243"/>
        <end position="253"/>
    </location>
</feature>
<organism evidence="2 3">
    <name type="scientific">Carpediemonas membranifera</name>
    <dbReference type="NCBI Taxonomy" id="201153"/>
    <lineage>
        <taxon>Eukaryota</taxon>
        <taxon>Metamonada</taxon>
        <taxon>Carpediemonas-like organisms</taxon>
        <taxon>Carpediemonas</taxon>
    </lineage>
</organism>
<proteinExistence type="predicted"/>
<reference evidence="2" key="1">
    <citation type="submission" date="2021-05" db="EMBL/GenBank/DDBJ databases">
        <title>A free-living protist that lacks canonical eukaryotic 1 DNA replication and segregation systems.</title>
        <authorList>
            <person name="Salas-Leiva D.E."/>
            <person name="Tromer E.C."/>
            <person name="Curtis B.A."/>
            <person name="Jerlstrom-Hultqvist J."/>
            <person name="Kolisko M."/>
            <person name="Yi Z."/>
            <person name="Salas-Leiva J.S."/>
            <person name="Gallot-Lavallee L."/>
            <person name="Kops G.J.P.L."/>
            <person name="Archibald J.M."/>
            <person name="Simpson A.G.B."/>
            <person name="Roger A.J."/>
        </authorList>
    </citation>
    <scope>NUCLEOTIDE SEQUENCE</scope>
    <source>
        <strain evidence="2">BICM</strain>
    </source>
</reference>
<feature type="region of interest" description="Disordered" evidence="1">
    <location>
        <begin position="1"/>
        <end position="84"/>
    </location>
</feature>
<feature type="compositionally biased region" description="Basic and acidic residues" evidence="1">
    <location>
        <begin position="10"/>
        <end position="19"/>
    </location>
</feature>
<gene>
    <name evidence="2" type="ORF">J8273_6577</name>
</gene>
<evidence type="ECO:0000256" key="1">
    <source>
        <dbReference type="SAM" id="MobiDB-lite"/>
    </source>
</evidence>
<dbReference type="Proteomes" id="UP000717585">
    <property type="component" value="Unassembled WGS sequence"/>
</dbReference>
<evidence type="ECO:0000313" key="3">
    <source>
        <dbReference type="Proteomes" id="UP000717585"/>
    </source>
</evidence>
<accession>A0A8J6AR49</accession>
<name>A0A8J6AR49_9EUKA</name>
<dbReference type="EMBL" id="JAHDYR010000053">
    <property type="protein sequence ID" value="KAG9391798.1"/>
    <property type="molecule type" value="Genomic_DNA"/>
</dbReference>
<keyword evidence="3" id="KW-1185">Reference proteome</keyword>
<feature type="region of interest" description="Disordered" evidence="1">
    <location>
        <begin position="204"/>
        <end position="225"/>
    </location>
</feature>
<protein>
    <submittedName>
        <fullName evidence="2">Uncharacterized protein</fullName>
    </submittedName>
</protein>